<dbReference type="Proteomes" id="UP000027120">
    <property type="component" value="Unassembled WGS sequence"/>
</dbReference>
<dbReference type="PANTHER" id="PTHR34109:SF1">
    <property type="entry name" value="VOC DOMAIN-CONTAINING PROTEIN"/>
    <property type="match status" value="1"/>
</dbReference>
<name>A0A067H320_CITSI</name>
<organism evidence="2 3">
    <name type="scientific">Citrus sinensis</name>
    <name type="common">Sweet orange</name>
    <name type="synonym">Citrus aurantium var. sinensis</name>
    <dbReference type="NCBI Taxonomy" id="2711"/>
    <lineage>
        <taxon>Eukaryota</taxon>
        <taxon>Viridiplantae</taxon>
        <taxon>Streptophyta</taxon>
        <taxon>Embryophyta</taxon>
        <taxon>Tracheophyta</taxon>
        <taxon>Spermatophyta</taxon>
        <taxon>Magnoliopsida</taxon>
        <taxon>eudicotyledons</taxon>
        <taxon>Gunneridae</taxon>
        <taxon>Pentapetalae</taxon>
        <taxon>rosids</taxon>
        <taxon>malvids</taxon>
        <taxon>Sapindales</taxon>
        <taxon>Rutaceae</taxon>
        <taxon>Aurantioideae</taxon>
        <taxon>Citrus</taxon>
    </lineage>
</organism>
<evidence type="ECO:0000313" key="3">
    <source>
        <dbReference type="Proteomes" id="UP000027120"/>
    </source>
</evidence>
<evidence type="ECO:0000259" key="1">
    <source>
        <dbReference type="Pfam" id="PF22656"/>
    </source>
</evidence>
<accession>A0A067H320</accession>
<protein>
    <recommendedName>
        <fullName evidence="1">Glyoxalase At5g48480-like N-terminal domain-containing protein</fullName>
    </recommendedName>
</protein>
<gene>
    <name evidence="2" type="ORF">CISIN_1g046408mg</name>
</gene>
<dbReference type="Pfam" id="PF22656">
    <property type="entry name" value="At5g48480-like_N"/>
    <property type="match status" value="1"/>
</dbReference>
<keyword evidence="3" id="KW-1185">Reference proteome</keyword>
<dbReference type="InterPro" id="IPR029068">
    <property type="entry name" value="Glyas_Bleomycin-R_OHBP_Dase"/>
</dbReference>
<sequence>MKPQLLVEASKVTDAVQCYKTAFGAVEINRNMETKRKAEQELNSRLPAPFFLSLTFPMILLQLRMLELLLRWAARRVGKVKDPCGFTWLICSPVKKGADVEA</sequence>
<dbReference type="Gene3D" id="3.10.180.10">
    <property type="entry name" value="2,3-Dihydroxybiphenyl 1,2-Dioxygenase, domain 1"/>
    <property type="match status" value="1"/>
</dbReference>
<feature type="domain" description="Glyoxalase At5g48480-like N-terminal" evidence="1">
    <location>
        <begin position="4"/>
        <end position="42"/>
    </location>
</feature>
<dbReference type="PANTHER" id="PTHR34109">
    <property type="entry name" value="BNAUNNG04460D PROTEIN-RELATED"/>
    <property type="match status" value="1"/>
</dbReference>
<dbReference type="EMBL" id="KK784875">
    <property type="protein sequence ID" value="KDO82102.1"/>
    <property type="molecule type" value="Genomic_DNA"/>
</dbReference>
<dbReference type="InterPro" id="IPR054576">
    <property type="entry name" value="At5g48480-like_N"/>
</dbReference>
<dbReference type="AlphaFoldDB" id="A0A067H320"/>
<reference evidence="2 3" key="1">
    <citation type="submission" date="2014-04" db="EMBL/GenBank/DDBJ databases">
        <authorList>
            <consortium name="International Citrus Genome Consortium"/>
            <person name="Gmitter F."/>
            <person name="Chen C."/>
            <person name="Farmerie W."/>
            <person name="Harkins T."/>
            <person name="Desany B."/>
            <person name="Mohiuddin M."/>
            <person name="Kodira C."/>
            <person name="Borodovsky M."/>
            <person name="Lomsadze A."/>
            <person name="Burns P."/>
            <person name="Jenkins J."/>
            <person name="Prochnik S."/>
            <person name="Shu S."/>
            <person name="Chapman J."/>
            <person name="Pitluck S."/>
            <person name="Schmutz J."/>
            <person name="Rokhsar D."/>
        </authorList>
    </citation>
    <scope>NUCLEOTIDE SEQUENCE</scope>
</reference>
<proteinExistence type="predicted"/>
<evidence type="ECO:0000313" key="2">
    <source>
        <dbReference type="EMBL" id="KDO82102.1"/>
    </source>
</evidence>